<feature type="domain" description="N-acetyltransferase" evidence="1">
    <location>
        <begin position="31"/>
        <end position="191"/>
    </location>
</feature>
<evidence type="ECO:0000313" key="3">
    <source>
        <dbReference type="Proteomes" id="UP001500879"/>
    </source>
</evidence>
<name>A0ABN0YJP9_9ACTN</name>
<dbReference type="Pfam" id="PF00583">
    <property type="entry name" value="Acetyltransf_1"/>
    <property type="match status" value="1"/>
</dbReference>
<dbReference type="PROSITE" id="PS51186">
    <property type="entry name" value="GNAT"/>
    <property type="match status" value="1"/>
</dbReference>
<protein>
    <recommendedName>
        <fullName evidence="1">N-acetyltransferase domain-containing protein</fullName>
    </recommendedName>
</protein>
<keyword evidence="3" id="KW-1185">Reference proteome</keyword>
<dbReference type="InterPro" id="IPR016181">
    <property type="entry name" value="Acyl_CoA_acyltransferase"/>
</dbReference>
<gene>
    <name evidence="2" type="ORF">GCM10010357_18710</name>
</gene>
<evidence type="ECO:0000313" key="2">
    <source>
        <dbReference type="EMBL" id="GAA0397870.1"/>
    </source>
</evidence>
<organism evidence="2 3">
    <name type="scientific">Streptomyces luteireticuli</name>
    <dbReference type="NCBI Taxonomy" id="173858"/>
    <lineage>
        <taxon>Bacteria</taxon>
        <taxon>Bacillati</taxon>
        <taxon>Actinomycetota</taxon>
        <taxon>Actinomycetes</taxon>
        <taxon>Kitasatosporales</taxon>
        <taxon>Streptomycetaceae</taxon>
        <taxon>Streptomyces</taxon>
    </lineage>
</organism>
<dbReference type="SUPFAM" id="SSF55729">
    <property type="entry name" value="Acyl-CoA N-acyltransferases (Nat)"/>
    <property type="match status" value="1"/>
</dbReference>
<evidence type="ECO:0000259" key="1">
    <source>
        <dbReference type="PROSITE" id="PS51186"/>
    </source>
</evidence>
<comment type="caution">
    <text evidence="2">The sequence shown here is derived from an EMBL/GenBank/DDBJ whole genome shotgun (WGS) entry which is preliminary data.</text>
</comment>
<accession>A0ABN0YJP9</accession>
<reference evidence="3" key="1">
    <citation type="journal article" date="2019" name="Int. J. Syst. Evol. Microbiol.">
        <title>The Global Catalogue of Microorganisms (GCM) 10K type strain sequencing project: providing services to taxonomists for standard genome sequencing and annotation.</title>
        <authorList>
            <consortium name="The Broad Institute Genomics Platform"/>
            <consortium name="The Broad Institute Genome Sequencing Center for Infectious Disease"/>
            <person name="Wu L."/>
            <person name="Ma J."/>
        </authorList>
    </citation>
    <scope>NUCLEOTIDE SEQUENCE [LARGE SCALE GENOMIC DNA]</scope>
    <source>
        <strain evidence="3">JCM 4788</strain>
    </source>
</reference>
<dbReference type="EMBL" id="BAAABX010000019">
    <property type="protein sequence ID" value="GAA0397870.1"/>
    <property type="molecule type" value="Genomic_DNA"/>
</dbReference>
<dbReference type="InterPro" id="IPR000182">
    <property type="entry name" value="GNAT_dom"/>
</dbReference>
<proteinExistence type="predicted"/>
<dbReference type="Proteomes" id="UP001500879">
    <property type="component" value="Unassembled WGS sequence"/>
</dbReference>
<sequence length="211" mass="23647">MADSQFSLLNLPARSRHADHKYRSAATRGRPGVLPATAADIPAVETMTLARSTWLEEQGLPSWRENAAELARQAENPDGDVWVLASDNGKIIGCTTVQEHTPPWGWTDEELSEPAHYLYTSVTDPAYREKKPGTLMALWAVDRAAQQGKQWVRRGCNFPGLVAYNRTQGFELLHEVQRTHGRIYLMGRRAGQVADLQERFAALWARPGRGR</sequence>
<dbReference type="Gene3D" id="3.40.630.30">
    <property type="match status" value="1"/>
</dbReference>
<dbReference type="CDD" id="cd04301">
    <property type="entry name" value="NAT_SF"/>
    <property type="match status" value="1"/>
</dbReference>